<feature type="region of interest" description="Disordered" evidence="5">
    <location>
        <begin position="21"/>
        <end position="61"/>
    </location>
</feature>
<evidence type="ECO:0000259" key="7">
    <source>
        <dbReference type="Pfam" id="PF00127"/>
    </source>
</evidence>
<dbReference type="InterPro" id="IPR008972">
    <property type="entry name" value="Cupredoxin"/>
</dbReference>
<feature type="compositionally biased region" description="Basic and acidic residues" evidence="5">
    <location>
        <begin position="44"/>
        <end position="61"/>
    </location>
</feature>
<dbReference type="RefSeq" id="WP_013452847.1">
    <property type="nucleotide sequence ID" value="NC_014759.1"/>
</dbReference>
<feature type="signal peptide" evidence="6">
    <location>
        <begin position="1"/>
        <end position="18"/>
    </location>
</feature>
<name>E4TRG2_MARTH</name>
<evidence type="ECO:0000256" key="1">
    <source>
        <dbReference type="ARBA" id="ARBA00022448"/>
    </source>
</evidence>
<organism evidence="8 9">
    <name type="scientific">Marivirga tractuosa (strain ATCC 23168 / DSM 4126 / NBRC 15989 / NCIMB 1408 / VKM B-1430 / H-43)</name>
    <name type="common">Microscilla tractuosa</name>
    <name type="synonym">Flexibacter tractuosus</name>
    <dbReference type="NCBI Taxonomy" id="643867"/>
    <lineage>
        <taxon>Bacteria</taxon>
        <taxon>Pseudomonadati</taxon>
        <taxon>Bacteroidota</taxon>
        <taxon>Cytophagia</taxon>
        <taxon>Cytophagales</taxon>
        <taxon>Marivirgaceae</taxon>
        <taxon>Marivirga</taxon>
    </lineage>
</organism>
<dbReference type="SUPFAM" id="SSF49503">
    <property type="entry name" value="Cupredoxins"/>
    <property type="match status" value="1"/>
</dbReference>
<dbReference type="Gene3D" id="2.60.40.420">
    <property type="entry name" value="Cupredoxins - blue copper proteins"/>
    <property type="match status" value="1"/>
</dbReference>
<dbReference type="InterPro" id="IPR050845">
    <property type="entry name" value="Cu-binding_ET"/>
</dbReference>
<dbReference type="eggNOG" id="COG3241">
    <property type="taxonomic scope" value="Bacteria"/>
</dbReference>
<evidence type="ECO:0000256" key="4">
    <source>
        <dbReference type="ARBA" id="ARBA00023008"/>
    </source>
</evidence>
<dbReference type="InterPro" id="IPR028871">
    <property type="entry name" value="BlueCu_1_BS"/>
</dbReference>
<dbReference type="KEGG" id="mtt:Ftrac_0694"/>
<gene>
    <name evidence="8" type="ordered locus">Ftrac_0694</name>
</gene>
<proteinExistence type="predicted"/>
<dbReference type="NCBIfam" id="TIGR02695">
    <property type="entry name" value="azurin"/>
    <property type="match status" value="1"/>
</dbReference>
<keyword evidence="6" id="KW-0732">Signal</keyword>
<dbReference type="InterPro" id="IPR000923">
    <property type="entry name" value="BlueCu_1"/>
</dbReference>
<dbReference type="PROSITE" id="PS51257">
    <property type="entry name" value="PROKAR_LIPOPROTEIN"/>
    <property type="match status" value="1"/>
</dbReference>
<dbReference type="OrthoDB" id="9814063at2"/>
<evidence type="ECO:0000256" key="6">
    <source>
        <dbReference type="SAM" id="SignalP"/>
    </source>
</evidence>
<dbReference type="PANTHER" id="PTHR38439">
    <property type="entry name" value="AURACYANIN-B"/>
    <property type="match status" value="1"/>
</dbReference>
<sequence length="189" mass="20795">MRLLKLTLSILSISLFIACGGSESKEDSGSDEKTMTSKEIMQQKAKEKENLPKEEAVKEKKSESDVVEVTIEGNDQMQFNLDEIKVKAGSTVKLTLKHVGEMSIAQMGHNWVLLKQGTDIMEFGQKAATAKERGYIPESEEDKVIVSTSLLGGGEEDTIEFEAPAKGTYDFICSFPGHVALMKGKFIVE</sequence>
<feature type="compositionally biased region" description="Basic and acidic residues" evidence="5">
    <location>
        <begin position="23"/>
        <end position="36"/>
    </location>
</feature>
<dbReference type="Pfam" id="PF00127">
    <property type="entry name" value="Copper-bind"/>
    <property type="match status" value="1"/>
</dbReference>
<dbReference type="SMR" id="E4TRG2"/>
<evidence type="ECO:0000256" key="3">
    <source>
        <dbReference type="ARBA" id="ARBA00022982"/>
    </source>
</evidence>
<dbReference type="InterPro" id="IPR014068">
    <property type="entry name" value="Azurin"/>
</dbReference>
<keyword evidence="4" id="KW-0186">Copper</keyword>
<feature type="domain" description="Blue (type 1) copper" evidence="7">
    <location>
        <begin position="67"/>
        <end position="189"/>
    </location>
</feature>
<feature type="chain" id="PRO_5003187262" evidence="6">
    <location>
        <begin position="19"/>
        <end position="189"/>
    </location>
</feature>
<dbReference type="PROSITE" id="PS00196">
    <property type="entry name" value="COPPER_BLUE"/>
    <property type="match status" value="1"/>
</dbReference>
<accession>E4TRG2</accession>
<evidence type="ECO:0000313" key="8">
    <source>
        <dbReference type="EMBL" id="ADR20696.1"/>
    </source>
</evidence>
<dbReference type="PANTHER" id="PTHR38439:SF2">
    <property type="entry name" value="OUTER MEMBRANE PROTEIN H.8"/>
    <property type="match status" value="1"/>
</dbReference>
<dbReference type="GO" id="GO:0005507">
    <property type="term" value="F:copper ion binding"/>
    <property type="evidence" value="ECO:0007669"/>
    <property type="project" value="InterPro"/>
</dbReference>
<evidence type="ECO:0000256" key="2">
    <source>
        <dbReference type="ARBA" id="ARBA00022723"/>
    </source>
</evidence>
<keyword evidence="3" id="KW-0249">Electron transport</keyword>
<keyword evidence="2" id="KW-0479">Metal-binding</keyword>
<evidence type="ECO:0000256" key="5">
    <source>
        <dbReference type="SAM" id="MobiDB-lite"/>
    </source>
</evidence>
<dbReference type="CDD" id="cd13922">
    <property type="entry name" value="Azurin"/>
    <property type="match status" value="1"/>
</dbReference>
<protein>
    <submittedName>
        <fullName evidence="8">Azurin</fullName>
    </submittedName>
</protein>
<evidence type="ECO:0000313" key="9">
    <source>
        <dbReference type="Proteomes" id="UP000008720"/>
    </source>
</evidence>
<keyword evidence="1" id="KW-0813">Transport</keyword>
<dbReference type="EMBL" id="CP002349">
    <property type="protein sequence ID" value="ADR20696.1"/>
    <property type="molecule type" value="Genomic_DNA"/>
</dbReference>
<reference evidence="8 9" key="1">
    <citation type="journal article" date="2011" name="Stand. Genomic Sci.">
        <title>Complete genome sequence of Marivirga tractuosa type strain (H-43).</title>
        <authorList>
            <person name="Pagani I."/>
            <person name="Chertkov O."/>
            <person name="Lapidus A."/>
            <person name="Lucas S."/>
            <person name="Del Rio T.G."/>
            <person name="Tice H."/>
            <person name="Copeland A."/>
            <person name="Cheng J.F."/>
            <person name="Nolan M."/>
            <person name="Saunders E."/>
            <person name="Pitluck S."/>
            <person name="Held B."/>
            <person name="Goodwin L."/>
            <person name="Liolios K."/>
            <person name="Ovchinikova G."/>
            <person name="Ivanova N."/>
            <person name="Mavromatis K."/>
            <person name="Pati A."/>
            <person name="Chen A."/>
            <person name="Palaniappan K."/>
            <person name="Land M."/>
            <person name="Hauser L."/>
            <person name="Jeffries C.D."/>
            <person name="Detter J.C."/>
            <person name="Han C."/>
            <person name="Tapia R."/>
            <person name="Ngatchou-Djao O.D."/>
            <person name="Rohde M."/>
            <person name="Goker M."/>
            <person name="Spring S."/>
            <person name="Sikorski J."/>
            <person name="Woyke T."/>
            <person name="Bristow J."/>
            <person name="Eisen J.A."/>
            <person name="Markowitz V."/>
            <person name="Hugenholtz P."/>
            <person name="Klenk H.P."/>
            <person name="Kyrpides N.C."/>
        </authorList>
    </citation>
    <scope>NUCLEOTIDE SEQUENCE [LARGE SCALE GENOMIC DNA]</scope>
    <source>
        <strain evidence="9">ATCC 23168 / DSM 4126 / NBRC 15989 / NCIMB 1408 / VKM B-1430 / H-43</strain>
    </source>
</reference>
<dbReference type="HOGENOM" id="CLU_112845_0_0_10"/>
<dbReference type="STRING" id="643867.Ftrac_0694"/>
<dbReference type="GO" id="GO:0009055">
    <property type="term" value="F:electron transfer activity"/>
    <property type="evidence" value="ECO:0007669"/>
    <property type="project" value="InterPro"/>
</dbReference>
<dbReference type="AlphaFoldDB" id="E4TRG2"/>
<keyword evidence="9" id="KW-1185">Reference proteome</keyword>
<dbReference type="Proteomes" id="UP000008720">
    <property type="component" value="Chromosome"/>
</dbReference>